<sequence>MVVGLLTITAIPTITGVAEAVSAQKRQNAASKEQEKINLAAEFDGTRPPSEGLLACFLKDGKIVLQFPGQNVRGHKFCGFHFKYPREERLLGLVSSIQDEPPMLNWIYVNRETRALQYGALKDTLGHIVGPWGWSEDERFLTLNGAIGGFTARKRELDGVERWILYWEPDEPDEQQGRSGSVRLHRKPVFGVESSYVRDGQD</sequence>
<organism evidence="2 3">
    <name type="scientific">Metarhizium album (strain ARSEF 1941)</name>
    <dbReference type="NCBI Taxonomy" id="1081103"/>
    <lineage>
        <taxon>Eukaryota</taxon>
        <taxon>Fungi</taxon>
        <taxon>Dikarya</taxon>
        <taxon>Ascomycota</taxon>
        <taxon>Pezizomycotina</taxon>
        <taxon>Sordariomycetes</taxon>
        <taxon>Hypocreomycetidae</taxon>
        <taxon>Hypocreales</taxon>
        <taxon>Clavicipitaceae</taxon>
        <taxon>Metarhizium</taxon>
    </lineage>
</organism>
<dbReference type="GeneID" id="63737997"/>
<dbReference type="PANTHER" id="PTHR38049">
    <property type="entry name" value="RICIN B LECTIN DOMAIN-CONTAINING PROTEIN"/>
    <property type="match status" value="1"/>
</dbReference>
<dbReference type="EMBL" id="AZHE01000007">
    <property type="protein sequence ID" value="KHN98418.1"/>
    <property type="molecule type" value="Genomic_DNA"/>
</dbReference>
<feature type="chain" id="PRO_5002078612" evidence="1">
    <location>
        <begin position="21"/>
        <end position="202"/>
    </location>
</feature>
<protein>
    <submittedName>
        <fullName evidence="2">Uncharacterized protein</fullName>
    </submittedName>
</protein>
<proteinExistence type="predicted"/>
<dbReference type="PANTHER" id="PTHR38049:SF1">
    <property type="entry name" value="PROTEIN KINASE DOMAIN-CONTAINING PROTEIN"/>
    <property type="match status" value="1"/>
</dbReference>
<evidence type="ECO:0000256" key="1">
    <source>
        <dbReference type="SAM" id="SignalP"/>
    </source>
</evidence>
<dbReference type="Proteomes" id="UP000030816">
    <property type="component" value="Unassembled WGS sequence"/>
</dbReference>
<name>A0A0B2WWH5_METAS</name>
<gene>
    <name evidence="2" type="ORF">MAM_03542</name>
</gene>
<evidence type="ECO:0000313" key="3">
    <source>
        <dbReference type="Proteomes" id="UP000030816"/>
    </source>
</evidence>
<reference evidence="2 3" key="1">
    <citation type="journal article" date="2014" name="Proc. Natl. Acad. Sci. U.S.A.">
        <title>Trajectory and genomic determinants of fungal-pathogen speciation and host adaptation.</title>
        <authorList>
            <person name="Hu X."/>
            <person name="Xiao G."/>
            <person name="Zheng P."/>
            <person name="Shang Y."/>
            <person name="Su Y."/>
            <person name="Zhang X."/>
            <person name="Liu X."/>
            <person name="Zhan S."/>
            <person name="St Leger R.J."/>
            <person name="Wang C."/>
        </authorList>
    </citation>
    <scope>NUCLEOTIDE SEQUENCE [LARGE SCALE GENOMIC DNA]</scope>
    <source>
        <strain evidence="2 3">ARSEF 1941</strain>
    </source>
</reference>
<dbReference type="RefSeq" id="XP_040679484.1">
    <property type="nucleotide sequence ID" value="XM_040822341.1"/>
</dbReference>
<feature type="signal peptide" evidence="1">
    <location>
        <begin position="1"/>
        <end position="20"/>
    </location>
</feature>
<keyword evidence="1" id="KW-0732">Signal</keyword>
<dbReference type="HOGENOM" id="CLU_061230_1_0_1"/>
<dbReference type="OrthoDB" id="3928002at2759"/>
<evidence type="ECO:0000313" key="2">
    <source>
        <dbReference type="EMBL" id="KHN98418.1"/>
    </source>
</evidence>
<dbReference type="AlphaFoldDB" id="A0A0B2WWH5"/>
<comment type="caution">
    <text evidence="2">The sequence shown here is derived from an EMBL/GenBank/DDBJ whole genome shotgun (WGS) entry which is preliminary data.</text>
</comment>
<keyword evidence="3" id="KW-1185">Reference proteome</keyword>
<accession>A0A0B2WWH5</accession>